<feature type="compositionally biased region" description="Low complexity" evidence="1">
    <location>
        <begin position="160"/>
        <end position="189"/>
    </location>
</feature>
<evidence type="ECO:0000313" key="4">
    <source>
        <dbReference type="EMBL" id="CPR17598.1"/>
    </source>
</evidence>
<gene>
    <name evidence="4" type="ORF">YBN1229_v1_1329</name>
</gene>
<dbReference type="Proteomes" id="UP000033187">
    <property type="component" value="Chromosome 1"/>
</dbReference>
<evidence type="ECO:0000256" key="1">
    <source>
        <dbReference type="SAM" id="MobiDB-lite"/>
    </source>
</evidence>
<keyword evidence="2" id="KW-0732">Signal</keyword>
<organism evidence="4 5">
    <name type="scientific">Candidatus Filomicrobium marinum</name>
    <dbReference type="NCBI Taxonomy" id="1608628"/>
    <lineage>
        <taxon>Bacteria</taxon>
        <taxon>Pseudomonadati</taxon>
        <taxon>Pseudomonadota</taxon>
        <taxon>Alphaproteobacteria</taxon>
        <taxon>Hyphomicrobiales</taxon>
        <taxon>Hyphomicrobiaceae</taxon>
        <taxon>Filomicrobium</taxon>
    </lineage>
</organism>
<reference evidence="5" key="1">
    <citation type="submission" date="2015-02" db="EMBL/GenBank/DDBJ databases">
        <authorList>
            <person name="Chooi Y.-H."/>
        </authorList>
    </citation>
    <scope>NUCLEOTIDE SEQUENCE [LARGE SCALE GENOMIC DNA]</scope>
    <source>
        <strain evidence="5">strain Y</strain>
    </source>
</reference>
<dbReference type="RefSeq" id="WP_046477382.1">
    <property type="nucleotide sequence ID" value="NZ_LN829118.1"/>
</dbReference>
<dbReference type="Gene3D" id="2.40.128.520">
    <property type="match status" value="1"/>
</dbReference>
<evidence type="ECO:0000313" key="5">
    <source>
        <dbReference type="Proteomes" id="UP000033187"/>
    </source>
</evidence>
<dbReference type="KEGG" id="fil:BN1229_v1_1331"/>
<dbReference type="EMBL" id="LN829119">
    <property type="protein sequence ID" value="CPR17598.1"/>
    <property type="molecule type" value="Genomic_DNA"/>
</dbReference>
<feature type="domain" description="DUF2147" evidence="3">
    <location>
        <begin position="30"/>
        <end position="127"/>
    </location>
</feature>
<protein>
    <recommendedName>
        <fullName evidence="3">DUF2147 domain-containing protein</fullName>
    </recommendedName>
</protein>
<feature type="region of interest" description="Disordered" evidence="1">
    <location>
        <begin position="145"/>
        <end position="235"/>
    </location>
</feature>
<feature type="chain" id="PRO_5002306351" description="DUF2147 domain-containing protein" evidence="2">
    <location>
        <begin position="25"/>
        <end position="262"/>
    </location>
</feature>
<dbReference type="InterPro" id="IPR019223">
    <property type="entry name" value="DUF2147"/>
</dbReference>
<sequence length="262" mass="27784">MRSYLTTAGAFILAAMTLPSIAQAATDPSGVWLDDKGRGAIEIKPCGDDYCGYVVWVKDTNDTRGCGKQIIGNVSATGSGIWDNGWIYSPERKKKYSVELKLLSDNQLRVKGYAGTKFFSKTMVWTKAPDTLTRCDDAVYAKKTEPAAESAPALQPATPPDVTSDAPPATTAAKPDAASPSAADTAEAPVTEPQKDTGDAASPPAQKPAAPQKKEMANAAPPPDVEDGPSLGDLPIDKYFNKTADGRCKLDLPWVKLDFACD</sequence>
<feature type="signal peptide" evidence="2">
    <location>
        <begin position="1"/>
        <end position="24"/>
    </location>
</feature>
<proteinExistence type="predicted"/>
<evidence type="ECO:0000256" key="2">
    <source>
        <dbReference type="SAM" id="SignalP"/>
    </source>
</evidence>
<dbReference type="OrthoDB" id="9811671at2"/>
<dbReference type="AlphaFoldDB" id="A0A0D6JDE9"/>
<dbReference type="KEGG" id="fiy:BN1229_v1_1329"/>
<dbReference type="PANTHER" id="PTHR36919">
    <property type="entry name" value="BLR1215 PROTEIN"/>
    <property type="match status" value="1"/>
</dbReference>
<name>A0A0D6JDE9_9HYPH</name>
<evidence type="ECO:0000259" key="3">
    <source>
        <dbReference type="Pfam" id="PF09917"/>
    </source>
</evidence>
<feature type="compositionally biased region" description="Low complexity" evidence="1">
    <location>
        <begin position="200"/>
        <end position="211"/>
    </location>
</feature>
<dbReference type="Pfam" id="PF09917">
    <property type="entry name" value="DUF2147"/>
    <property type="match status" value="1"/>
</dbReference>
<dbReference type="PANTHER" id="PTHR36919:SF2">
    <property type="entry name" value="BLL6627 PROTEIN"/>
    <property type="match status" value="1"/>
</dbReference>
<keyword evidence="5" id="KW-1185">Reference proteome</keyword>
<accession>A0A0D6JDE9</accession>